<sequence>MAHERILIEGPSGDIEVFVEPHETPQGMVIVGHPHPLFGGSADNKVVTTLARAFREMGCVTLRPNFRGVGASKGKHDNGIAETDDLHAVYAFARSHFGRIPLYLAGFSFGAFVVTRLAKRLADEGGPARRLVLVGTAAGYIEGARSYETSAVPQDTIVIHGAKDETVPLENVLQWAEPLELPVIVVPGADHFFHRRLHIIRAIVQRSFHPLSVGE</sequence>
<keyword evidence="3" id="KW-1185">Reference proteome</keyword>
<dbReference type="RefSeq" id="WP_220635867.1">
    <property type="nucleotide sequence ID" value="NZ_CAJQUM010000001.1"/>
</dbReference>
<dbReference type="Pfam" id="PF12146">
    <property type="entry name" value="Hydrolase_4"/>
    <property type="match status" value="1"/>
</dbReference>
<dbReference type="EMBL" id="CAJQUM010000001">
    <property type="protein sequence ID" value="CAG4883969.1"/>
    <property type="molecule type" value="Genomic_DNA"/>
</dbReference>
<accession>A0A916J3D1</accession>
<dbReference type="InterPro" id="IPR022742">
    <property type="entry name" value="Hydrolase_4"/>
</dbReference>
<evidence type="ECO:0000259" key="1">
    <source>
        <dbReference type="Pfam" id="PF12146"/>
    </source>
</evidence>
<dbReference type="GO" id="GO:0016787">
    <property type="term" value="F:hydrolase activity"/>
    <property type="evidence" value="ECO:0007669"/>
    <property type="project" value="UniProtKB-KW"/>
</dbReference>
<organism evidence="2 3">
    <name type="scientific">Georgfuchsia toluolica</name>
    <dbReference type="NCBI Taxonomy" id="424218"/>
    <lineage>
        <taxon>Bacteria</taxon>
        <taxon>Pseudomonadati</taxon>
        <taxon>Pseudomonadota</taxon>
        <taxon>Betaproteobacteria</taxon>
        <taxon>Nitrosomonadales</taxon>
        <taxon>Sterolibacteriaceae</taxon>
        <taxon>Georgfuchsia</taxon>
    </lineage>
</organism>
<gene>
    <name evidence="2" type="ORF">GTOL_11852</name>
</gene>
<dbReference type="Proteomes" id="UP000742786">
    <property type="component" value="Unassembled WGS sequence"/>
</dbReference>
<proteinExistence type="predicted"/>
<evidence type="ECO:0000313" key="2">
    <source>
        <dbReference type="EMBL" id="CAG4883969.1"/>
    </source>
</evidence>
<comment type="caution">
    <text evidence="2">The sequence shown here is derived from an EMBL/GenBank/DDBJ whole genome shotgun (WGS) entry which is preliminary data.</text>
</comment>
<dbReference type="PANTHER" id="PTHR42103:SF2">
    <property type="entry name" value="AB HYDROLASE-1 DOMAIN-CONTAINING PROTEIN"/>
    <property type="match status" value="1"/>
</dbReference>
<reference evidence="2" key="1">
    <citation type="submission" date="2021-04" db="EMBL/GenBank/DDBJ databases">
        <authorList>
            <person name="Hornung B."/>
        </authorList>
    </citation>
    <scope>NUCLEOTIDE SEQUENCE</scope>
    <source>
        <strain evidence="2">G5G6</strain>
    </source>
</reference>
<dbReference type="SUPFAM" id="SSF53474">
    <property type="entry name" value="alpha/beta-Hydrolases"/>
    <property type="match status" value="1"/>
</dbReference>
<dbReference type="AlphaFoldDB" id="A0A916J3D1"/>
<feature type="domain" description="Serine aminopeptidase S33" evidence="1">
    <location>
        <begin position="47"/>
        <end position="140"/>
    </location>
</feature>
<evidence type="ECO:0000313" key="3">
    <source>
        <dbReference type="Proteomes" id="UP000742786"/>
    </source>
</evidence>
<keyword evidence="2" id="KW-0378">Hydrolase</keyword>
<protein>
    <submittedName>
        <fullName evidence="2">Alpha/beta hydrolase</fullName>
    </submittedName>
</protein>
<dbReference type="InterPro" id="IPR029058">
    <property type="entry name" value="AB_hydrolase_fold"/>
</dbReference>
<name>A0A916J3D1_9PROT</name>
<dbReference type="Gene3D" id="3.40.50.1820">
    <property type="entry name" value="alpha/beta hydrolase"/>
    <property type="match status" value="1"/>
</dbReference>
<dbReference type="PANTHER" id="PTHR42103">
    <property type="entry name" value="ALPHA/BETA-HYDROLASES SUPERFAMILY PROTEIN"/>
    <property type="match status" value="1"/>
</dbReference>